<sequence>MTRAPARLLAALVLLSGNTRCALLEEPPADSLLVCTSDADCSANETCFVDGCGDPGQDIVVEVTPNPALGLYAQDFPVGRLRAEQNLQLFGEASVRGLVSRATVTPPAPSGPPTRPYSDPLFVRAIGTSALIPGVARYHQALIVPDNGQWTLPVASGQYAVTLLAEDPDVPPVTNTGTVSPGETLAMQWLLPAPNTVVRVQGQVALHDGAPVPAGLAVEALDAQLRPLSQRIPVTASTGAFSLALAPEAASASTVLLRVTALHDDALIPQQTFPVDPTAPVELELGDFGAPVRVTGRVVALDGRPVAAATVSLQGRVSGGGTFASPLATTDLEGRFELRSLPSPAETPLELVVVPPPGAASGLTLTNAVVPRTDTVLPDVVCAERRLVRGLLRLPDDTTPAAGVRLVVEPVDTVSGRRLPPDLATETITDGNGEYSLRLDPALYRLDAVPGENLPRISRFVSVVPGSDGVEQAVPTFSLQRGRTLRGRALSFAREPGVPPGLAFASIRFYRVVNVEGRPTSVLLAQSVTDTLGRYTALLPIR</sequence>
<gene>
    <name evidence="2" type="ORF">MFU01_48230</name>
    <name evidence="3" type="ORF">SAMN05443572_107306</name>
</gene>
<evidence type="ECO:0000313" key="4">
    <source>
        <dbReference type="Proteomes" id="UP000183760"/>
    </source>
</evidence>
<evidence type="ECO:0008006" key="6">
    <source>
        <dbReference type="Google" id="ProtNLM"/>
    </source>
</evidence>
<comment type="caution">
    <text evidence="2">The sequence shown here is derived from an EMBL/GenBank/DDBJ whole genome shotgun (WGS) entry which is preliminary data.</text>
</comment>
<dbReference type="Proteomes" id="UP000321514">
    <property type="component" value="Unassembled WGS sequence"/>
</dbReference>
<accession>A0A511T6J6</accession>
<keyword evidence="1" id="KW-0732">Signal</keyword>
<dbReference type="EMBL" id="BJXR01000036">
    <property type="protein sequence ID" value="GEN09786.1"/>
    <property type="molecule type" value="Genomic_DNA"/>
</dbReference>
<name>A0A511T6J6_MYXFU</name>
<dbReference type="EMBL" id="FOIB01000007">
    <property type="protein sequence ID" value="SEU26720.1"/>
    <property type="molecule type" value="Genomic_DNA"/>
</dbReference>
<keyword evidence="4" id="KW-1185">Reference proteome</keyword>
<dbReference type="RefSeq" id="WP_174816759.1">
    <property type="nucleotide sequence ID" value="NZ_BJXR01000036.1"/>
</dbReference>
<dbReference type="AlphaFoldDB" id="A0A511T6J6"/>
<proteinExistence type="predicted"/>
<dbReference type="Proteomes" id="UP000183760">
    <property type="component" value="Unassembled WGS sequence"/>
</dbReference>
<feature type="chain" id="PRO_5022843857" description="Lipoprotein" evidence="1">
    <location>
        <begin position="22"/>
        <end position="542"/>
    </location>
</feature>
<dbReference type="SUPFAM" id="SSF49464">
    <property type="entry name" value="Carboxypeptidase regulatory domain-like"/>
    <property type="match status" value="1"/>
</dbReference>
<reference evidence="3 4" key="1">
    <citation type="submission" date="2016-10" db="EMBL/GenBank/DDBJ databases">
        <authorList>
            <person name="Varghese N."/>
            <person name="Submissions S."/>
        </authorList>
    </citation>
    <scope>NUCLEOTIDE SEQUENCE [LARGE SCALE GENOMIC DNA]</scope>
    <source>
        <strain evidence="3 4">DSM 16525</strain>
    </source>
</reference>
<evidence type="ECO:0000256" key="1">
    <source>
        <dbReference type="SAM" id="SignalP"/>
    </source>
</evidence>
<organism evidence="2 5">
    <name type="scientific">Myxococcus fulvus</name>
    <dbReference type="NCBI Taxonomy" id="33"/>
    <lineage>
        <taxon>Bacteria</taxon>
        <taxon>Pseudomonadati</taxon>
        <taxon>Myxococcota</taxon>
        <taxon>Myxococcia</taxon>
        <taxon>Myxococcales</taxon>
        <taxon>Cystobacterineae</taxon>
        <taxon>Myxococcaceae</taxon>
        <taxon>Myxococcus</taxon>
    </lineage>
</organism>
<dbReference type="InterPro" id="IPR008969">
    <property type="entry name" value="CarboxyPept-like_regulatory"/>
</dbReference>
<evidence type="ECO:0000313" key="5">
    <source>
        <dbReference type="Proteomes" id="UP000321514"/>
    </source>
</evidence>
<evidence type="ECO:0000313" key="3">
    <source>
        <dbReference type="EMBL" id="SEU26720.1"/>
    </source>
</evidence>
<protein>
    <recommendedName>
        <fullName evidence="6">Lipoprotein</fullName>
    </recommendedName>
</protein>
<evidence type="ECO:0000313" key="2">
    <source>
        <dbReference type="EMBL" id="GEN09786.1"/>
    </source>
</evidence>
<feature type="signal peptide" evidence="1">
    <location>
        <begin position="1"/>
        <end position="21"/>
    </location>
</feature>
<reference evidence="2 5" key="2">
    <citation type="submission" date="2019-07" db="EMBL/GenBank/DDBJ databases">
        <title>Whole genome shotgun sequence of Myxococcus fulvus NBRC 100333.</title>
        <authorList>
            <person name="Hosoyama A."/>
            <person name="Uohara A."/>
            <person name="Ohji S."/>
            <person name="Ichikawa N."/>
        </authorList>
    </citation>
    <scope>NUCLEOTIDE SEQUENCE [LARGE SCALE GENOMIC DNA]</scope>
    <source>
        <strain evidence="2 5">NBRC 100333</strain>
    </source>
</reference>